<keyword evidence="2 4" id="KW-0863">Zinc-finger</keyword>
<evidence type="ECO:0000313" key="7">
    <source>
        <dbReference type="EMBL" id="KAJ7757196.1"/>
    </source>
</evidence>
<evidence type="ECO:0000256" key="1">
    <source>
        <dbReference type="ARBA" id="ARBA00022723"/>
    </source>
</evidence>
<dbReference type="GO" id="GO:0008270">
    <property type="term" value="F:zinc ion binding"/>
    <property type="evidence" value="ECO:0007669"/>
    <property type="project" value="UniProtKB-KW"/>
</dbReference>
<proteinExistence type="predicted"/>
<feature type="domain" description="MYND-type" evidence="6">
    <location>
        <begin position="265"/>
        <end position="306"/>
    </location>
</feature>
<keyword evidence="8" id="KW-1185">Reference proteome</keyword>
<dbReference type="PROSITE" id="PS50865">
    <property type="entry name" value="ZF_MYND_2"/>
    <property type="match status" value="1"/>
</dbReference>
<protein>
    <recommendedName>
        <fullName evidence="6">MYND-type domain-containing protein</fullName>
    </recommendedName>
</protein>
<dbReference type="SUPFAM" id="SSF144232">
    <property type="entry name" value="HIT/MYND zinc finger-like"/>
    <property type="match status" value="1"/>
</dbReference>
<reference evidence="7" key="1">
    <citation type="submission" date="2023-03" db="EMBL/GenBank/DDBJ databases">
        <title>Massive genome expansion in bonnet fungi (Mycena s.s.) driven by repeated elements and novel gene families across ecological guilds.</title>
        <authorList>
            <consortium name="Lawrence Berkeley National Laboratory"/>
            <person name="Harder C.B."/>
            <person name="Miyauchi S."/>
            <person name="Viragh M."/>
            <person name="Kuo A."/>
            <person name="Thoen E."/>
            <person name="Andreopoulos B."/>
            <person name="Lu D."/>
            <person name="Skrede I."/>
            <person name="Drula E."/>
            <person name="Henrissat B."/>
            <person name="Morin E."/>
            <person name="Kohler A."/>
            <person name="Barry K."/>
            <person name="LaButti K."/>
            <person name="Morin E."/>
            <person name="Salamov A."/>
            <person name="Lipzen A."/>
            <person name="Mereny Z."/>
            <person name="Hegedus B."/>
            <person name="Baldrian P."/>
            <person name="Stursova M."/>
            <person name="Weitz H."/>
            <person name="Taylor A."/>
            <person name="Grigoriev I.V."/>
            <person name="Nagy L.G."/>
            <person name="Martin F."/>
            <person name="Kauserud H."/>
        </authorList>
    </citation>
    <scope>NUCLEOTIDE SEQUENCE</scope>
    <source>
        <strain evidence="7">CBHHK188m</strain>
    </source>
</reference>
<name>A0AAD7NE89_9AGAR</name>
<organism evidence="7 8">
    <name type="scientific">Mycena maculata</name>
    <dbReference type="NCBI Taxonomy" id="230809"/>
    <lineage>
        <taxon>Eukaryota</taxon>
        <taxon>Fungi</taxon>
        <taxon>Dikarya</taxon>
        <taxon>Basidiomycota</taxon>
        <taxon>Agaricomycotina</taxon>
        <taxon>Agaricomycetes</taxon>
        <taxon>Agaricomycetidae</taxon>
        <taxon>Agaricales</taxon>
        <taxon>Marasmiineae</taxon>
        <taxon>Mycenaceae</taxon>
        <taxon>Mycena</taxon>
    </lineage>
</organism>
<dbReference type="Gene3D" id="6.10.140.2220">
    <property type="match status" value="1"/>
</dbReference>
<keyword evidence="1" id="KW-0479">Metal-binding</keyword>
<dbReference type="InterPro" id="IPR002893">
    <property type="entry name" value="Znf_MYND"/>
</dbReference>
<gene>
    <name evidence="7" type="ORF">DFH07DRAFT_1060641</name>
</gene>
<dbReference type="PROSITE" id="PS01360">
    <property type="entry name" value="ZF_MYND_1"/>
    <property type="match status" value="1"/>
</dbReference>
<evidence type="ECO:0000256" key="4">
    <source>
        <dbReference type="PROSITE-ProRule" id="PRU00134"/>
    </source>
</evidence>
<accession>A0AAD7NE89</accession>
<comment type="caution">
    <text evidence="7">The sequence shown here is derived from an EMBL/GenBank/DDBJ whole genome shotgun (WGS) entry which is preliminary data.</text>
</comment>
<evidence type="ECO:0000256" key="5">
    <source>
        <dbReference type="SAM" id="MobiDB-lite"/>
    </source>
</evidence>
<dbReference type="AlphaFoldDB" id="A0AAD7NE89"/>
<evidence type="ECO:0000313" key="8">
    <source>
        <dbReference type="Proteomes" id="UP001215280"/>
    </source>
</evidence>
<dbReference type="EMBL" id="JARJLG010000059">
    <property type="protein sequence ID" value="KAJ7757196.1"/>
    <property type="molecule type" value="Genomic_DNA"/>
</dbReference>
<dbReference type="Proteomes" id="UP001215280">
    <property type="component" value="Unassembled WGS sequence"/>
</dbReference>
<keyword evidence="3" id="KW-0862">Zinc</keyword>
<dbReference type="Pfam" id="PF01753">
    <property type="entry name" value="zf-MYND"/>
    <property type="match status" value="1"/>
</dbReference>
<evidence type="ECO:0000256" key="2">
    <source>
        <dbReference type="ARBA" id="ARBA00022771"/>
    </source>
</evidence>
<feature type="region of interest" description="Disordered" evidence="5">
    <location>
        <begin position="129"/>
        <end position="151"/>
    </location>
</feature>
<evidence type="ECO:0000256" key="3">
    <source>
        <dbReference type="ARBA" id="ARBA00022833"/>
    </source>
</evidence>
<sequence length="445" mass="48407">MSANHAQANPEIILVLSKMGIYMERDRTNLDALSPSAQNTRLRKALDRGLDNCCIFQLLFAKELREMGKLESAMVQGASVRLKDDVPEMEGLLLQWLGLATAIDIQGVDFPGGSWSLSTGSLSEARAAASSVQDIDTAENESEEPEMKREGYRGNHNRRAIPIIVVRYATGLPSLGAQKNVKSLIDFARLTSMPGSLTPTQLVMFSRILESNNRRLSAAEVNKYQGGVAKHIQKETKISFISPVYCPGANVADQIEIGRRPRLSCAVCDVEQGPDVKLSFCAACSGVAYCSSNHQSADWPSHKAICRSKKAKIPTAIRRDPARPSSPIVKVLLRLDYRSESESWGPRRTKSRSALKRYMRTGSGSSSAHGGGVMRIVFSASAKPTGAQAILRWRTTAKRCLYEVCVIICSILCIHLSVQASSTFLTVPTASASSCRNKRASSGAV</sequence>
<evidence type="ECO:0000259" key="6">
    <source>
        <dbReference type="PROSITE" id="PS50865"/>
    </source>
</evidence>